<feature type="compositionally biased region" description="Polar residues" evidence="2">
    <location>
        <begin position="232"/>
        <end position="244"/>
    </location>
</feature>
<feature type="compositionally biased region" description="Polar residues" evidence="2">
    <location>
        <begin position="953"/>
        <end position="965"/>
    </location>
</feature>
<feature type="compositionally biased region" description="Polar residues" evidence="2">
    <location>
        <begin position="80"/>
        <end position="94"/>
    </location>
</feature>
<feature type="compositionally biased region" description="Basic and acidic residues" evidence="2">
    <location>
        <begin position="195"/>
        <end position="204"/>
    </location>
</feature>
<feature type="region of interest" description="Disordered" evidence="2">
    <location>
        <begin position="69"/>
        <end position="116"/>
    </location>
</feature>
<evidence type="ECO:0000256" key="1">
    <source>
        <dbReference type="SAM" id="Coils"/>
    </source>
</evidence>
<keyword evidence="1" id="KW-0175">Coiled coil</keyword>
<dbReference type="Proteomes" id="UP000050795">
    <property type="component" value="Unassembled WGS sequence"/>
</dbReference>
<keyword evidence="3" id="KW-1185">Reference proteome</keyword>
<feature type="region of interest" description="Disordered" evidence="2">
    <location>
        <begin position="154"/>
        <end position="536"/>
    </location>
</feature>
<feature type="compositionally biased region" description="Polar residues" evidence="2">
    <location>
        <begin position="460"/>
        <end position="472"/>
    </location>
</feature>
<sequence length="971" mass="108909">MELYRQFLRAEDVIKAISKQIEEHCWSTLQEICNTIGNVKVIRLNQEQIESTLALSATPVTQKRQAKVSIHSSRCEHSPLNRTKTYQNSGSRSPLTVLKDTGKSKRQLRSRRKSIKQSVLVNVSRKSRNICHQNDSHTLKENTPEATTAVLEQKRRIPVDTSDFEPPRKRASYIKKTVSKSNQSSASELPVSRTGKREASVDRLLEEDEDLPVDVPVPQEPPNRRSSRSQKQKTVSKSNQSSASELPVSRTGKREASVDRLLEEDEDLPVDVPVPQEPPNRRSSRSQKQKTVSKSNQSSASELPVSRTGKREASVDRLLEEDEDLPVDVPVPQEPPNRRSSRSQKQKTVSKSNQSSASELPVSRTGKREASVDRLLEEDEDLPVDVPVPQEPPNRRSSRSQKQKTVSKSNQSSASELPVSRTGKREASVDRLLEEDEDLPVDVPVPQEPPNRRSSRSQKQKTVSKSNQSSASELPVSRTGKREASVDRLLEEDEDLPVDVPVPQEPPNRRSSRSQKNVSQSKDTDENDIQSGDRRPLNVTVTLDRHSNNANLCSSNTVEYANLKAIPAPSNFSTTTQQNNANNNNKISKLKVESPFVDLTNTIQNGVHHSSYSVDSKVKHVSRLLTGKSHQTTTFGNKIANDYNKSRLFSSAERLGGVSRLNSIGRSVQPSSKDKRDSKMNSIKERISANTSLNRSFVKQTNRPISSILSAKDKLLEEKKKLIMEHIEKKNERLRAFQEEKRLKTEARKKANDERLLAVQQRYQQLLQGNHLQVKENLPTTASTNVQAKPLQAATTTNNNNPAKKCLVSLITKDHNNILKMQNKPVSVINPAQPASIQKVHTNQPVGVLQVQKKVVEPNAVPVVEEPFNISKLNSDSESDDEDSGGHCPEWCRKGNTDLMDAFCDSHSIKMKWQEEFLPASMLPFSIPEIFRDFKYTLKPRTSSAIWDESPCRSRSNSMNHSGSTKIPLPL</sequence>
<feature type="compositionally biased region" description="Polar residues" evidence="2">
    <location>
        <begin position="403"/>
        <end position="415"/>
    </location>
</feature>
<feature type="compositionally biased region" description="Polar residues" evidence="2">
    <location>
        <begin position="289"/>
        <end position="301"/>
    </location>
</feature>
<feature type="compositionally biased region" description="Basic and acidic residues" evidence="2">
    <location>
        <begin position="309"/>
        <end position="318"/>
    </location>
</feature>
<feature type="coiled-coil region" evidence="1">
    <location>
        <begin position="712"/>
        <end position="754"/>
    </location>
</feature>
<evidence type="ECO:0000313" key="3">
    <source>
        <dbReference type="Proteomes" id="UP000050795"/>
    </source>
</evidence>
<feature type="compositionally biased region" description="Basic and acidic residues" evidence="2">
    <location>
        <begin position="366"/>
        <end position="375"/>
    </location>
</feature>
<feature type="region of interest" description="Disordered" evidence="2">
    <location>
        <begin position="947"/>
        <end position="971"/>
    </location>
</feature>
<name>A0AA85K3R1_TRIRE</name>
<dbReference type="WBParaSite" id="TREG1_57550.1">
    <property type="protein sequence ID" value="TREG1_57550.1"/>
    <property type="gene ID" value="TREG1_57550"/>
</dbReference>
<feature type="compositionally biased region" description="Basic residues" evidence="2">
    <location>
        <begin position="104"/>
        <end position="115"/>
    </location>
</feature>
<feature type="compositionally biased region" description="Basic and acidic residues" evidence="2">
    <location>
        <begin position="423"/>
        <end position="432"/>
    </location>
</feature>
<dbReference type="AlphaFoldDB" id="A0AA85K3R1"/>
<feature type="compositionally biased region" description="Basic and acidic residues" evidence="2">
    <location>
        <begin position="252"/>
        <end position="261"/>
    </location>
</feature>
<proteinExistence type="predicted"/>
<feature type="compositionally biased region" description="Polar residues" evidence="2">
    <location>
        <begin position="346"/>
        <end position="358"/>
    </location>
</feature>
<protein>
    <submittedName>
        <fullName evidence="4">Uncharacterized protein</fullName>
    </submittedName>
</protein>
<feature type="compositionally biased region" description="Basic and acidic residues" evidence="2">
    <location>
        <begin position="480"/>
        <end position="489"/>
    </location>
</feature>
<reference evidence="4" key="2">
    <citation type="submission" date="2023-11" db="UniProtKB">
        <authorList>
            <consortium name="WormBaseParasite"/>
        </authorList>
    </citation>
    <scope>IDENTIFICATION</scope>
</reference>
<organism evidence="3 4">
    <name type="scientific">Trichobilharzia regenti</name>
    <name type="common">Nasal bird schistosome</name>
    <dbReference type="NCBI Taxonomy" id="157069"/>
    <lineage>
        <taxon>Eukaryota</taxon>
        <taxon>Metazoa</taxon>
        <taxon>Spiralia</taxon>
        <taxon>Lophotrochozoa</taxon>
        <taxon>Platyhelminthes</taxon>
        <taxon>Trematoda</taxon>
        <taxon>Digenea</taxon>
        <taxon>Strigeidida</taxon>
        <taxon>Schistosomatoidea</taxon>
        <taxon>Schistosomatidae</taxon>
        <taxon>Trichobilharzia</taxon>
    </lineage>
</organism>
<reference evidence="3" key="1">
    <citation type="submission" date="2022-06" db="EMBL/GenBank/DDBJ databases">
        <authorList>
            <person name="Berger JAMES D."/>
            <person name="Berger JAMES D."/>
        </authorList>
    </citation>
    <scope>NUCLEOTIDE SEQUENCE [LARGE SCALE GENOMIC DNA]</scope>
</reference>
<evidence type="ECO:0000313" key="4">
    <source>
        <dbReference type="WBParaSite" id="TREG1_57550.1"/>
    </source>
</evidence>
<accession>A0AA85K3R1</accession>
<evidence type="ECO:0000256" key="2">
    <source>
        <dbReference type="SAM" id="MobiDB-lite"/>
    </source>
</evidence>